<dbReference type="EMBL" id="CAJPIZ010003449">
    <property type="protein sequence ID" value="CAG2106366.1"/>
    <property type="molecule type" value="Genomic_DNA"/>
</dbReference>
<organism evidence="1">
    <name type="scientific">Medioppia subpectinata</name>
    <dbReference type="NCBI Taxonomy" id="1979941"/>
    <lineage>
        <taxon>Eukaryota</taxon>
        <taxon>Metazoa</taxon>
        <taxon>Ecdysozoa</taxon>
        <taxon>Arthropoda</taxon>
        <taxon>Chelicerata</taxon>
        <taxon>Arachnida</taxon>
        <taxon>Acari</taxon>
        <taxon>Acariformes</taxon>
        <taxon>Sarcoptiformes</taxon>
        <taxon>Oribatida</taxon>
        <taxon>Brachypylina</taxon>
        <taxon>Oppioidea</taxon>
        <taxon>Oppiidae</taxon>
        <taxon>Medioppia</taxon>
    </lineage>
</organism>
<dbReference type="EMBL" id="OC858024">
    <property type="protein sequence ID" value="CAD7625936.1"/>
    <property type="molecule type" value="Genomic_DNA"/>
</dbReference>
<accession>A0A7R9PZN5</accession>
<keyword evidence="2" id="KW-1185">Reference proteome</keyword>
<proteinExistence type="predicted"/>
<name>A0A7R9PZN5_9ACAR</name>
<sequence length="191" mass="22126">MPVIAVLTIQAQALNANGTFVFNSGLAAKGHVQFGENLQSSPAECQVKFKNVNLCQPSKEKQKDTKFYCCDMWKSYNCAKEHYKTTCDWVEVVLLDFLWNSFATEHGKIGANLLADPPSYENCMYKIGVANVCPQSYEKQKDTEYYCCNMWKTYHCAKKFYKDKCDWVEQIYTDFEWDMFGVSYEIDQIGY</sequence>
<evidence type="ECO:0000313" key="2">
    <source>
        <dbReference type="Proteomes" id="UP000759131"/>
    </source>
</evidence>
<evidence type="ECO:0000313" key="1">
    <source>
        <dbReference type="EMBL" id="CAD7625936.1"/>
    </source>
</evidence>
<dbReference type="Proteomes" id="UP000759131">
    <property type="component" value="Unassembled WGS sequence"/>
</dbReference>
<protein>
    <submittedName>
        <fullName evidence="1">Uncharacterized protein</fullName>
    </submittedName>
</protein>
<reference evidence="1" key="1">
    <citation type="submission" date="2020-11" db="EMBL/GenBank/DDBJ databases">
        <authorList>
            <person name="Tran Van P."/>
        </authorList>
    </citation>
    <scope>NUCLEOTIDE SEQUENCE</scope>
</reference>
<gene>
    <name evidence="1" type="ORF">OSB1V03_LOCUS6369</name>
</gene>
<dbReference type="AlphaFoldDB" id="A0A7R9PZN5"/>